<dbReference type="KEGG" id="pfer:IRI77_01800"/>
<sequence length="71" mass="7694">MADQYIAVVEQGERNLSAYFPDLPGCVATGSDLEELKANLAVALRRHLEAMRAHGEEPPAPGTQFLTVETP</sequence>
<dbReference type="SUPFAM" id="SSF143100">
    <property type="entry name" value="TTHA1013/TTHA0281-like"/>
    <property type="match status" value="1"/>
</dbReference>
<reference evidence="2 3" key="1">
    <citation type="submission" date="2020-10" db="EMBL/GenBank/DDBJ databases">
        <title>Complete genome sequence of Paludibaculum fermentans P105T, a facultatively anaerobic acidobacterium capable of dissimilatory Fe(III) reduction.</title>
        <authorList>
            <person name="Dedysh S.N."/>
            <person name="Beletsky A.V."/>
            <person name="Kulichevskaya I.S."/>
            <person name="Mardanov A.V."/>
            <person name="Ravin N.V."/>
        </authorList>
    </citation>
    <scope>NUCLEOTIDE SEQUENCE [LARGE SCALE GENOMIC DNA]</scope>
    <source>
        <strain evidence="2 3">P105</strain>
    </source>
</reference>
<dbReference type="PANTHER" id="PTHR34504:SF2">
    <property type="entry name" value="UPF0150 PROTEIN SSL0259"/>
    <property type="match status" value="1"/>
</dbReference>
<dbReference type="PANTHER" id="PTHR34504">
    <property type="entry name" value="ANTITOXIN HICB"/>
    <property type="match status" value="1"/>
</dbReference>
<dbReference type="Pfam" id="PF15919">
    <property type="entry name" value="HicB_lk_antitox"/>
    <property type="match status" value="1"/>
</dbReference>
<dbReference type="Gene3D" id="3.30.160.250">
    <property type="match status" value="1"/>
</dbReference>
<organism evidence="2 3">
    <name type="scientific">Paludibaculum fermentans</name>
    <dbReference type="NCBI Taxonomy" id="1473598"/>
    <lineage>
        <taxon>Bacteria</taxon>
        <taxon>Pseudomonadati</taxon>
        <taxon>Acidobacteriota</taxon>
        <taxon>Terriglobia</taxon>
        <taxon>Bryobacterales</taxon>
        <taxon>Bryobacteraceae</taxon>
        <taxon>Paludibaculum</taxon>
    </lineage>
</organism>
<gene>
    <name evidence="2" type="ORF">IRI77_01800</name>
</gene>
<evidence type="ECO:0000313" key="3">
    <source>
        <dbReference type="Proteomes" id="UP000593892"/>
    </source>
</evidence>
<dbReference type="RefSeq" id="WP_194450383.1">
    <property type="nucleotide sequence ID" value="NZ_CP063849.1"/>
</dbReference>
<dbReference type="EMBL" id="CP063849">
    <property type="protein sequence ID" value="QOY88721.1"/>
    <property type="molecule type" value="Genomic_DNA"/>
</dbReference>
<protein>
    <submittedName>
        <fullName evidence="2">Type II toxin-antitoxin system HicB family antitoxin</fullName>
    </submittedName>
</protein>
<dbReference type="InterPro" id="IPR035069">
    <property type="entry name" value="TTHA1013/TTHA0281-like"/>
</dbReference>
<dbReference type="InterPro" id="IPR051404">
    <property type="entry name" value="TA_system_antitoxin"/>
</dbReference>
<evidence type="ECO:0000313" key="2">
    <source>
        <dbReference type="EMBL" id="QOY88721.1"/>
    </source>
</evidence>
<dbReference type="Proteomes" id="UP000593892">
    <property type="component" value="Chromosome"/>
</dbReference>
<feature type="domain" description="HicB-like antitoxin of toxin-antitoxin system" evidence="1">
    <location>
        <begin position="5"/>
        <end position="61"/>
    </location>
</feature>
<evidence type="ECO:0000259" key="1">
    <source>
        <dbReference type="Pfam" id="PF15919"/>
    </source>
</evidence>
<keyword evidence="3" id="KW-1185">Reference proteome</keyword>
<dbReference type="InterPro" id="IPR031807">
    <property type="entry name" value="HicB-like"/>
</dbReference>
<name>A0A7S7NS65_PALFE</name>
<accession>A0A7S7NS65</accession>
<proteinExistence type="predicted"/>
<dbReference type="AlphaFoldDB" id="A0A7S7NS65"/>